<name>A0A2U2HFN2_9BURK</name>
<reference evidence="3 4" key="1">
    <citation type="submission" date="2018-04" db="EMBL/GenBank/DDBJ databases">
        <title>Massilia violaceinigra sp. nov., a novel purple-pigmented bacterium isolated from Tianshan glacier, Xinjiang, China.</title>
        <authorList>
            <person name="Wang H."/>
        </authorList>
    </citation>
    <scope>NUCLEOTIDE SEQUENCE [LARGE SCALE GENOMIC DNA]</scope>
    <source>
        <strain evidence="3 4">B448-2</strain>
    </source>
</reference>
<proteinExistence type="predicted"/>
<protein>
    <submittedName>
        <fullName evidence="3">HDOD domain-containing protein</fullName>
    </submittedName>
</protein>
<dbReference type="SMART" id="SM00052">
    <property type="entry name" value="EAL"/>
    <property type="match status" value="1"/>
</dbReference>
<dbReference type="InterPro" id="IPR013976">
    <property type="entry name" value="HDOD"/>
</dbReference>
<feature type="domain" description="HDOD" evidence="2">
    <location>
        <begin position="214"/>
        <end position="412"/>
    </location>
</feature>
<dbReference type="Gene3D" id="1.10.3210.10">
    <property type="entry name" value="Hypothetical protein af1432"/>
    <property type="match status" value="1"/>
</dbReference>
<dbReference type="PIRSF" id="PIRSF003180">
    <property type="entry name" value="DiGMPpdiest_YuxH"/>
    <property type="match status" value="1"/>
</dbReference>
<dbReference type="SUPFAM" id="SSF109604">
    <property type="entry name" value="HD-domain/PDEase-like"/>
    <property type="match status" value="1"/>
</dbReference>
<evidence type="ECO:0000313" key="4">
    <source>
        <dbReference type="Proteomes" id="UP000241421"/>
    </source>
</evidence>
<gene>
    <name evidence="3" type="ORF">C7C56_021650</name>
</gene>
<evidence type="ECO:0000313" key="3">
    <source>
        <dbReference type="EMBL" id="PWF43149.1"/>
    </source>
</evidence>
<sequence length="425" mass="46475">MAYVTADAAVAPQNVADDFFLARQPILGRDQHLFAFELLFRTAGVNAADVTHGAAATAAVISHASQLGMAQVVGDQFAFVNVDEEVLMSDFIRFLPTDKVILEILETVVPTAAVIARVVELKALGFKFALDDVVADSEQVRLLIGLVDVVKIDLQGVAPADLVGLVASLKGTGHKLLAEKVETIEEYTQCMELGFDYFQGYYFARPVMLTGKKIAPSKLVILQLLQLLRNDAGSREIEICVKRDALISLNLLRLVNTPAAGARTRIDSLSQALMLMGRDQLQRWLQILLYATPGGAVEFNSPLLQMATTRGKLLELMTQHVRPNRRGCADTGFTVGIMSLMDALFSMSMRDILDTVAVADEVRAALLAREGDFGHMLRVVELLENPAEGAELHQHLGVLGMTVKQMRAIELAAFEWVSELAHELH</sequence>
<dbReference type="InterPro" id="IPR035919">
    <property type="entry name" value="EAL_sf"/>
</dbReference>
<dbReference type="OrthoDB" id="9804751at2"/>
<dbReference type="RefSeq" id="WP_106759421.1">
    <property type="nucleotide sequence ID" value="NZ_PXWF02000285.1"/>
</dbReference>
<dbReference type="PANTHER" id="PTHR33525">
    <property type="match status" value="1"/>
</dbReference>
<dbReference type="Pfam" id="PF08668">
    <property type="entry name" value="HDOD"/>
    <property type="match status" value="1"/>
</dbReference>
<dbReference type="PROSITE" id="PS51833">
    <property type="entry name" value="HDOD"/>
    <property type="match status" value="1"/>
</dbReference>
<dbReference type="Proteomes" id="UP000241421">
    <property type="component" value="Unassembled WGS sequence"/>
</dbReference>
<keyword evidence="4" id="KW-1185">Reference proteome</keyword>
<dbReference type="PANTHER" id="PTHR33525:SF4">
    <property type="entry name" value="CYCLIC DI-GMP PHOSPHODIESTERASE CDGJ"/>
    <property type="match status" value="1"/>
</dbReference>
<comment type="caution">
    <text evidence="3">The sequence shown here is derived from an EMBL/GenBank/DDBJ whole genome shotgun (WGS) entry which is preliminary data.</text>
</comment>
<dbReference type="EMBL" id="PXWF02000285">
    <property type="protein sequence ID" value="PWF43149.1"/>
    <property type="molecule type" value="Genomic_DNA"/>
</dbReference>
<dbReference type="AlphaFoldDB" id="A0A2U2HFN2"/>
<dbReference type="SUPFAM" id="SSF141868">
    <property type="entry name" value="EAL domain-like"/>
    <property type="match status" value="1"/>
</dbReference>
<dbReference type="InterPro" id="IPR014408">
    <property type="entry name" value="dGMP_Pdiesterase_EAL/HD-GYP"/>
</dbReference>
<feature type="domain" description="EAL" evidence="1">
    <location>
        <begin position="1"/>
        <end position="220"/>
    </location>
</feature>
<evidence type="ECO:0000259" key="2">
    <source>
        <dbReference type="PROSITE" id="PS51833"/>
    </source>
</evidence>
<dbReference type="Gene3D" id="3.20.20.450">
    <property type="entry name" value="EAL domain"/>
    <property type="match status" value="1"/>
</dbReference>
<dbReference type="Pfam" id="PF00563">
    <property type="entry name" value="EAL"/>
    <property type="match status" value="1"/>
</dbReference>
<accession>A0A2U2HFN2</accession>
<dbReference type="InterPro" id="IPR052340">
    <property type="entry name" value="RNase_Y/CdgJ"/>
</dbReference>
<organism evidence="3 4">
    <name type="scientific">Massilia glaciei</name>
    <dbReference type="NCBI Taxonomy" id="1524097"/>
    <lineage>
        <taxon>Bacteria</taxon>
        <taxon>Pseudomonadati</taxon>
        <taxon>Pseudomonadota</taxon>
        <taxon>Betaproteobacteria</taxon>
        <taxon>Burkholderiales</taxon>
        <taxon>Oxalobacteraceae</taxon>
        <taxon>Telluria group</taxon>
        <taxon>Massilia</taxon>
    </lineage>
</organism>
<dbReference type="InterPro" id="IPR001633">
    <property type="entry name" value="EAL_dom"/>
</dbReference>
<evidence type="ECO:0000259" key="1">
    <source>
        <dbReference type="PROSITE" id="PS50883"/>
    </source>
</evidence>
<dbReference type="PROSITE" id="PS50883">
    <property type="entry name" value="EAL"/>
    <property type="match status" value="1"/>
</dbReference>